<gene>
    <name evidence="1" type="ORF">JCM14722_16000</name>
</gene>
<name>A0ABM8ARL7_9BACT</name>
<sequence length="326" mass="34379">MTISSIKSKESFEGNGSTTEFQIDFMFLRDEDVEVVLKDEAGTESVQVAGTDYQLSGVGEVAGGTCRMTVPPAVGQSLHLRRVPAIVQETDYPENDAFPAASHEAALDYLTMICQALSERLDRTISFRVSSAVTGVSLPEPDPDRVLAWNGTGDDLENRDVLACGNILVPVSVAQGGTGADNVTEALFNLGFGAMGAALAGCESGSEAVEALDPDLLRADIPDLLRAAYGDEAQSHAGTDLSGLAVARNHISWTLTADSQFSDVALPYDGTYVFHVYPATHGLALAASYKTDGSLPDPDSGAGEIRIAVEQYGGRKTIVSLQNMEA</sequence>
<keyword evidence="2" id="KW-1185">Reference proteome</keyword>
<accession>A0ABM8ARL7</accession>
<dbReference type="RefSeq" id="WP_264980949.1">
    <property type="nucleotide sequence ID" value="NZ_AP026708.1"/>
</dbReference>
<dbReference type="EMBL" id="AP026708">
    <property type="protein sequence ID" value="BDQ34058.1"/>
    <property type="molecule type" value="Genomic_DNA"/>
</dbReference>
<protein>
    <recommendedName>
        <fullName evidence="3">Minor tail protein</fullName>
    </recommendedName>
</protein>
<reference evidence="1" key="1">
    <citation type="submission" date="2022-08" db="EMBL/GenBank/DDBJ databases">
        <title>Genome Sequence of the sulphate-reducing bacterium, Pseudodesulfovibrio portus JCM14722.</title>
        <authorList>
            <person name="Kondo R."/>
            <person name="Kataoka T."/>
        </authorList>
    </citation>
    <scope>NUCLEOTIDE SEQUENCE</scope>
    <source>
        <strain evidence="1">JCM 14722</strain>
    </source>
</reference>
<dbReference type="Proteomes" id="UP001061361">
    <property type="component" value="Chromosome"/>
</dbReference>
<evidence type="ECO:0008006" key="3">
    <source>
        <dbReference type="Google" id="ProtNLM"/>
    </source>
</evidence>
<proteinExistence type="predicted"/>
<organism evidence="1 2">
    <name type="scientific">Pseudodesulfovibrio portus</name>
    <dbReference type="NCBI Taxonomy" id="231439"/>
    <lineage>
        <taxon>Bacteria</taxon>
        <taxon>Pseudomonadati</taxon>
        <taxon>Thermodesulfobacteriota</taxon>
        <taxon>Desulfovibrionia</taxon>
        <taxon>Desulfovibrionales</taxon>
        <taxon>Desulfovibrionaceae</taxon>
    </lineage>
</organism>
<evidence type="ECO:0000313" key="1">
    <source>
        <dbReference type="EMBL" id="BDQ34058.1"/>
    </source>
</evidence>
<evidence type="ECO:0000313" key="2">
    <source>
        <dbReference type="Proteomes" id="UP001061361"/>
    </source>
</evidence>